<protein>
    <submittedName>
        <fullName evidence="3">Serine/arginine repetitive matrix 4</fullName>
    </submittedName>
</protein>
<dbReference type="GO" id="GO:0007409">
    <property type="term" value="P:axonogenesis"/>
    <property type="evidence" value="ECO:0007669"/>
    <property type="project" value="Ensembl"/>
</dbReference>
<keyword evidence="4" id="KW-1185">Reference proteome</keyword>
<dbReference type="GO" id="GO:0000398">
    <property type="term" value="P:mRNA splicing, via spliceosome"/>
    <property type="evidence" value="ECO:0007669"/>
    <property type="project" value="Ensembl"/>
</dbReference>
<feature type="compositionally biased region" description="Basic and acidic residues" evidence="1">
    <location>
        <begin position="524"/>
        <end position="533"/>
    </location>
</feature>
<feature type="compositionally biased region" description="Low complexity" evidence="1">
    <location>
        <begin position="420"/>
        <end position="459"/>
    </location>
</feature>
<dbReference type="GO" id="GO:0021754">
    <property type="term" value="P:facial nucleus development"/>
    <property type="evidence" value="ECO:0007669"/>
    <property type="project" value="Ensembl"/>
</dbReference>
<evidence type="ECO:0000259" key="2">
    <source>
        <dbReference type="Pfam" id="PF15230"/>
    </source>
</evidence>
<feature type="region of interest" description="Disordered" evidence="1">
    <location>
        <begin position="75"/>
        <end position="227"/>
    </location>
</feature>
<sequence>MQPPCSLQLGLCGPSPSQGSQGSNAGLQQLEEKQLFEKFWRGTFKAVATPRPESVIVASITARRRVTNLETTVCLPLKTDERKPADTRVDSADRNGCIKGKGRKRHSHRRARSPSFDEELSPRPKGKKKKRKSERKRKRKRSPSHSLSPLRKKKKKKKKSSKKSKRHRYTSKKSKHSSSSLKHKRKDERKHKKSSRTHSRRRRRYRRSESDSTSCQSSTEDRHHLQKSVVHQALGDLAAVVEETNGVLDHTDMKWRPATKSVCKTAPKYRSILSTATILSSKPGSELLHGKGSQHLSSQTEGPHDYDSGNDTSSPPSSKTGVSRASVTDNKRNHCKRLASPEKLKFTDRDNVSDSGNSVTSYASLCKPYGEDGLSATLFSRNRKREQVTLGCRVEVVRSPKTSRCTQRISKASRRRLKTRSSSSRSRSRSFGSSRYSGRYSRSLSLSSCSSYSRSPSYSADLRRRGSVSSLSSRGSYSRNSAERLRDRKRKPSSRETDVKHAHKVSGKRRRRKSYSPMKKRRRDSPSHLEARRITSARKRPIPYFRPSPSSSSRSTSVSSWSSLFTRSRSRSRSPIHSITQSRSRSRSHSYSSYRSYSRSSSWNSIFGTRSRSRSRGSLNKRNKTRH</sequence>
<feature type="compositionally biased region" description="Low complexity" evidence="1">
    <location>
        <begin position="467"/>
        <end position="480"/>
    </location>
</feature>
<dbReference type="Ensembl" id="ENSDLAT00005047504.2">
    <property type="protein sequence ID" value="ENSDLAP00005044504.2"/>
    <property type="gene ID" value="ENSDLAG00005019732.2"/>
</dbReference>
<dbReference type="OMA" id="RHHLQKS"/>
<gene>
    <name evidence="3" type="primary">srrm4</name>
</gene>
<organism evidence="3 4">
    <name type="scientific">Dicentrarchus labrax</name>
    <name type="common">European seabass</name>
    <name type="synonym">Morone labrax</name>
    <dbReference type="NCBI Taxonomy" id="13489"/>
    <lineage>
        <taxon>Eukaryota</taxon>
        <taxon>Metazoa</taxon>
        <taxon>Chordata</taxon>
        <taxon>Craniata</taxon>
        <taxon>Vertebrata</taxon>
        <taxon>Euteleostomi</taxon>
        <taxon>Actinopterygii</taxon>
        <taxon>Neopterygii</taxon>
        <taxon>Teleostei</taxon>
        <taxon>Neoteleostei</taxon>
        <taxon>Acanthomorphata</taxon>
        <taxon>Eupercaria</taxon>
        <taxon>Moronidae</taxon>
        <taxon>Dicentrarchus</taxon>
    </lineage>
</organism>
<dbReference type="Pfam" id="PF15230">
    <property type="entry name" value="SRRM_C"/>
    <property type="match status" value="1"/>
</dbReference>
<feature type="compositionally biased region" description="Basic and acidic residues" evidence="1">
    <location>
        <begin position="78"/>
        <end position="93"/>
    </location>
</feature>
<feature type="compositionally biased region" description="Polar residues" evidence="1">
    <location>
        <begin position="401"/>
        <end position="410"/>
    </location>
</feature>
<proteinExistence type="predicted"/>
<feature type="compositionally biased region" description="Polar residues" evidence="1">
    <location>
        <begin position="309"/>
        <end position="328"/>
    </location>
</feature>
<dbReference type="Proteomes" id="UP000694389">
    <property type="component" value="Unassembled WGS sequence"/>
</dbReference>
<dbReference type="InterPro" id="IPR052109">
    <property type="entry name" value="SRRM_Domain-Containing"/>
</dbReference>
<evidence type="ECO:0000313" key="4">
    <source>
        <dbReference type="Proteomes" id="UP000694389"/>
    </source>
</evidence>
<reference evidence="3" key="1">
    <citation type="submission" date="2025-08" db="UniProtKB">
        <authorList>
            <consortium name="Ensembl"/>
        </authorList>
    </citation>
    <scope>IDENTIFICATION</scope>
</reference>
<feature type="region of interest" description="Disordered" evidence="1">
    <location>
        <begin position="401"/>
        <end position="627"/>
    </location>
</feature>
<evidence type="ECO:0000256" key="1">
    <source>
        <dbReference type="SAM" id="MobiDB-lite"/>
    </source>
</evidence>
<dbReference type="GO" id="GO:0005684">
    <property type="term" value="C:U2-type spliceosomal complex"/>
    <property type="evidence" value="ECO:0007669"/>
    <property type="project" value="Ensembl"/>
</dbReference>
<dbReference type="PANTHER" id="PTHR34755">
    <property type="entry name" value="SERINE/ARGININE REPETITIVE MATRIX PROTEIN 3-RELATED"/>
    <property type="match status" value="1"/>
</dbReference>
<dbReference type="CTD" id="84530"/>
<feature type="compositionally biased region" description="Low complexity" evidence="1">
    <location>
        <begin position="542"/>
        <end position="567"/>
    </location>
</feature>
<dbReference type="GeneTree" id="ENSGT00940000167167"/>
<dbReference type="InterPro" id="IPR029360">
    <property type="entry name" value="SRRM_C"/>
</dbReference>
<evidence type="ECO:0000313" key="3">
    <source>
        <dbReference type="Ensembl" id="ENSDLAP00005044504.2"/>
    </source>
</evidence>
<feature type="compositionally biased region" description="Basic residues" evidence="1">
    <location>
        <begin position="124"/>
        <end position="143"/>
    </location>
</feature>
<dbReference type="AlphaFoldDB" id="A0A8C4HNB7"/>
<feature type="region of interest" description="Disordered" evidence="1">
    <location>
        <begin position="282"/>
        <end position="357"/>
    </location>
</feature>
<feature type="domain" description="Serine/arginine repetitive matrix protein C-terminal" evidence="2">
    <location>
        <begin position="477"/>
        <end position="547"/>
    </location>
</feature>
<name>A0A8C4HNB7_DICLA</name>
<dbReference type="GO" id="GO:0043484">
    <property type="term" value="P:regulation of RNA splicing"/>
    <property type="evidence" value="ECO:0007669"/>
    <property type="project" value="TreeGrafter"/>
</dbReference>
<feature type="compositionally biased region" description="Basic residues" evidence="1">
    <location>
        <begin position="501"/>
        <end position="523"/>
    </location>
</feature>
<feature type="compositionally biased region" description="Basic and acidic residues" evidence="1">
    <location>
        <begin position="339"/>
        <end position="352"/>
    </location>
</feature>
<feature type="compositionally biased region" description="Low complexity" evidence="1">
    <location>
        <begin position="13"/>
        <end position="23"/>
    </location>
</feature>
<feature type="compositionally biased region" description="Basic residues" evidence="1">
    <location>
        <begin position="611"/>
        <end position="627"/>
    </location>
</feature>
<dbReference type="GeneID" id="127376705"/>
<feature type="region of interest" description="Disordered" evidence="1">
    <location>
        <begin position="1"/>
        <end position="28"/>
    </location>
</feature>
<dbReference type="GO" id="GO:0042551">
    <property type="term" value="P:neuron maturation"/>
    <property type="evidence" value="ECO:0007669"/>
    <property type="project" value="Ensembl"/>
</dbReference>
<reference evidence="3" key="2">
    <citation type="submission" date="2025-09" db="UniProtKB">
        <authorList>
            <consortium name="Ensembl"/>
        </authorList>
    </citation>
    <scope>IDENTIFICATION</scope>
</reference>
<dbReference type="RefSeq" id="XP_051279850.1">
    <property type="nucleotide sequence ID" value="XM_051423890.1"/>
</dbReference>
<accession>A0A8C4HNB7</accession>
<dbReference type="GO" id="GO:0003729">
    <property type="term" value="F:mRNA binding"/>
    <property type="evidence" value="ECO:0007669"/>
    <property type="project" value="TreeGrafter"/>
</dbReference>
<dbReference type="OrthoDB" id="9950700at2759"/>
<dbReference type="PANTHER" id="PTHR34755:SF1">
    <property type="entry name" value="SERINE_ARGININE REPETITIVE MATRIX PROTEIN 4"/>
    <property type="match status" value="1"/>
</dbReference>
<feature type="compositionally biased region" description="Basic residues" evidence="1">
    <location>
        <begin position="150"/>
        <end position="206"/>
    </location>
</feature>
<feature type="compositionally biased region" description="Basic residues" evidence="1">
    <location>
        <begin position="100"/>
        <end position="112"/>
    </location>
</feature>
<feature type="compositionally biased region" description="Low complexity" evidence="1">
    <location>
        <begin position="589"/>
        <end position="602"/>
    </location>
</feature>